<evidence type="ECO:0000313" key="2">
    <source>
        <dbReference type="Proteomes" id="UP001230188"/>
    </source>
</evidence>
<organism evidence="1 2">
    <name type="scientific">Chrysophaeum taylorii</name>
    <dbReference type="NCBI Taxonomy" id="2483200"/>
    <lineage>
        <taxon>Eukaryota</taxon>
        <taxon>Sar</taxon>
        <taxon>Stramenopiles</taxon>
        <taxon>Ochrophyta</taxon>
        <taxon>Pelagophyceae</taxon>
        <taxon>Pelagomonadales</taxon>
        <taxon>Pelagomonadaceae</taxon>
        <taxon>Chrysophaeum</taxon>
    </lineage>
</organism>
<keyword evidence="2" id="KW-1185">Reference proteome</keyword>
<comment type="caution">
    <text evidence="1">The sequence shown here is derived from an EMBL/GenBank/DDBJ whole genome shotgun (WGS) entry which is preliminary data.</text>
</comment>
<dbReference type="AlphaFoldDB" id="A0AAD7UHJ8"/>
<dbReference type="EMBL" id="JAQMWT010000314">
    <property type="protein sequence ID" value="KAJ8605654.1"/>
    <property type="molecule type" value="Genomic_DNA"/>
</dbReference>
<accession>A0AAD7UHJ8</accession>
<sequence length="103" mass="11192">MTRRRRDWVACAIVAARVVFGKYMTCGSGVSLCGVLALESGLGEGFYAHDEPTVHGLWPNVAPYGDSECVAPRVSEANPTQVYECYDESGSNTSKIVSFETHE</sequence>
<evidence type="ECO:0000313" key="1">
    <source>
        <dbReference type="EMBL" id="KAJ8605654.1"/>
    </source>
</evidence>
<gene>
    <name evidence="1" type="ORF">CTAYLR_000161</name>
</gene>
<protein>
    <submittedName>
        <fullName evidence="1">Uncharacterized protein</fullName>
    </submittedName>
</protein>
<dbReference type="Proteomes" id="UP001230188">
    <property type="component" value="Unassembled WGS sequence"/>
</dbReference>
<reference evidence="1" key="1">
    <citation type="submission" date="2023-01" db="EMBL/GenBank/DDBJ databases">
        <title>Metagenome sequencing of chrysophaentin producing Chrysophaeum taylorii.</title>
        <authorList>
            <person name="Davison J."/>
            <person name="Bewley C."/>
        </authorList>
    </citation>
    <scope>NUCLEOTIDE SEQUENCE</scope>
    <source>
        <strain evidence="1">NIES-1699</strain>
    </source>
</reference>
<proteinExistence type="predicted"/>
<name>A0AAD7UHJ8_9STRA</name>